<dbReference type="STRING" id="33114.A0A2G2WVN8"/>
<dbReference type="InterPro" id="IPR029006">
    <property type="entry name" value="ADF-H/Gelsolin-like_dom_sf"/>
</dbReference>
<evidence type="ECO:0000313" key="3">
    <source>
        <dbReference type="EMBL" id="PHT49282.1"/>
    </source>
</evidence>
<dbReference type="EMBL" id="MLFT02000005">
    <property type="protein sequence ID" value="PHT49282.1"/>
    <property type="molecule type" value="Genomic_DNA"/>
</dbReference>
<reference evidence="4" key="2">
    <citation type="journal article" date="2017" name="J. Anim. Genet.">
        <title>Multiple reference genome sequences of hot pepper reveal the massive evolution of plant disease resistance genes by retroduplication.</title>
        <authorList>
            <person name="Kim S."/>
            <person name="Park J."/>
            <person name="Yeom S.-I."/>
            <person name="Kim Y.-M."/>
            <person name="Seo E."/>
            <person name="Kim K.-T."/>
            <person name="Kim M.-S."/>
            <person name="Lee J.M."/>
            <person name="Cheong K."/>
            <person name="Shin H.-S."/>
            <person name="Kim S.-B."/>
            <person name="Han K."/>
            <person name="Lee J."/>
            <person name="Park M."/>
            <person name="Lee H.-A."/>
            <person name="Lee H.-Y."/>
            <person name="Lee Y."/>
            <person name="Oh S."/>
            <person name="Lee J.H."/>
            <person name="Choi E."/>
            <person name="Choi E."/>
            <person name="Lee S.E."/>
            <person name="Jeon J."/>
            <person name="Kim H."/>
            <person name="Choi G."/>
            <person name="Song H."/>
            <person name="Lee J."/>
            <person name="Lee S.-C."/>
            <person name="Kwon J.-K."/>
            <person name="Lee H.-Y."/>
            <person name="Koo N."/>
            <person name="Hong Y."/>
            <person name="Kim R.W."/>
            <person name="Kang W.-H."/>
            <person name="Huh J.H."/>
            <person name="Kang B.-C."/>
            <person name="Yang T.-J."/>
            <person name="Lee Y.-H."/>
            <person name="Bennetzen J.L."/>
            <person name="Choi D."/>
        </authorList>
    </citation>
    <scope>NUCLEOTIDE SEQUENCE [LARGE SCALE GENOMIC DNA]</scope>
    <source>
        <strain evidence="4">cv. PBC81</strain>
    </source>
</reference>
<accession>A0A2G2WVN8</accession>
<proteinExistence type="predicted"/>
<dbReference type="InterPro" id="IPR000387">
    <property type="entry name" value="Tyr_Pase_dom"/>
</dbReference>
<dbReference type="PANTHER" id="PTHR46381">
    <property type="entry name" value="MKPA PROTEIN"/>
    <property type="match status" value="1"/>
</dbReference>
<feature type="domain" description="Tyrosine specific protein phosphatases" evidence="2">
    <location>
        <begin position="173"/>
        <end position="224"/>
    </location>
</feature>
<dbReference type="Proteomes" id="UP000224567">
    <property type="component" value="Unassembled WGS sequence"/>
</dbReference>
<organism evidence="3 4">
    <name type="scientific">Capsicum baccatum</name>
    <name type="common">Peruvian pepper</name>
    <dbReference type="NCBI Taxonomy" id="33114"/>
    <lineage>
        <taxon>Eukaryota</taxon>
        <taxon>Viridiplantae</taxon>
        <taxon>Streptophyta</taxon>
        <taxon>Embryophyta</taxon>
        <taxon>Tracheophyta</taxon>
        <taxon>Spermatophyta</taxon>
        <taxon>Magnoliopsida</taxon>
        <taxon>eudicotyledons</taxon>
        <taxon>Gunneridae</taxon>
        <taxon>Pentapetalae</taxon>
        <taxon>asterids</taxon>
        <taxon>lamiids</taxon>
        <taxon>Solanales</taxon>
        <taxon>Solanaceae</taxon>
        <taxon>Solanoideae</taxon>
        <taxon>Capsiceae</taxon>
        <taxon>Capsicum</taxon>
    </lineage>
</organism>
<dbReference type="PANTHER" id="PTHR46381:SF4">
    <property type="entry name" value="PROTEIN-TYROSINE-PHOSPHATASE MKP1"/>
    <property type="match status" value="1"/>
</dbReference>
<sequence>MPGKEDASAGGVDGSQEPCQLANNGRRLDPNGGNSSHGQRLLAPRSQQSFKARLRLPPLQPMAIARRSLDEWPRSRSDDIGEWPLPSAPSGRDINSNNGRLKLDLLNIHKNPEINGGLVRREKIAFFDKECSKVAEHAFLGGDAVAKDKDILKTLWLHDSPSEDITSILYDVFDYFEDVREQYGRVFVHGYQGISRSTSLVIAYLMWREGQSFDNAFEYVKAAKGIADPNIGFAYQLLQCKKRVHAFPLSPSSSLRMYRVAPHSPYYPLHLIPKILNDASPSALDSRGAFIIHIPSSIYVWIGKKSEAIMERDVRGPVCQIVHYEKVQGPIITVMEGEEPL</sequence>
<evidence type="ECO:0000256" key="1">
    <source>
        <dbReference type="SAM" id="MobiDB-lite"/>
    </source>
</evidence>
<dbReference type="GO" id="GO:0016791">
    <property type="term" value="F:phosphatase activity"/>
    <property type="evidence" value="ECO:0007669"/>
    <property type="project" value="UniProtKB-ARBA"/>
</dbReference>
<dbReference type="SUPFAM" id="SSF55753">
    <property type="entry name" value="Actin depolymerizing proteins"/>
    <property type="match status" value="1"/>
</dbReference>
<feature type="region of interest" description="Disordered" evidence="1">
    <location>
        <begin position="1"/>
        <end position="45"/>
    </location>
</feature>
<evidence type="ECO:0000259" key="2">
    <source>
        <dbReference type="PROSITE" id="PS50056"/>
    </source>
</evidence>
<dbReference type="SUPFAM" id="SSF52799">
    <property type="entry name" value="(Phosphotyrosine protein) phosphatases II"/>
    <property type="match status" value="1"/>
</dbReference>
<dbReference type="PROSITE" id="PS50056">
    <property type="entry name" value="TYR_PHOSPHATASE_2"/>
    <property type="match status" value="1"/>
</dbReference>
<reference evidence="3 4" key="1">
    <citation type="journal article" date="2017" name="Genome Biol.">
        <title>New reference genome sequences of hot pepper reveal the massive evolution of plant disease-resistance genes by retroduplication.</title>
        <authorList>
            <person name="Kim S."/>
            <person name="Park J."/>
            <person name="Yeom S.I."/>
            <person name="Kim Y.M."/>
            <person name="Seo E."/>
            <person name="Kim K.T."/>
            <person name="Kim M.S."/>
            <person name="Lee J.M."/>
            <person name="Cheong K."/>
            <person name="Shin H.S."/>
            <person name="Kim S.B."/>
            <person name="Han K."/>
            <person name="Lee J."/>
            <person name="Park M."/>
            <person name="Lee H.A."/>
            <person name="Lee H.Y."/>
            <person name="Lee Y."/>
            <person name="Oh S."/>
            <person name="Lee J.H."/>
            <person name="Choi E."/>
            <person name="Choi E."/>
            <person name="Lee S.E."/>
            <person name="Jeon J."/>
            <person name="Kim H."/>
            <person name="Choi G."/>
            <person name="Song H."/>
            <person name="Lee J."/>
            <person name="Lee S.C."/>
            <person name="Kwon J.K."/>
            <person name="Lee H.Y."/>
            <person name="Koo N."/>
            <person name="Hong Y."/>
            <person name="Kim R.W."/>
            <person name="Kang W.H."/>
            <person name="Huh J.H."/>
            <person name="Kang B.C."/>
            <person name="Yang T.J."/>
            <person name="Lee Y.H."/>
            <person name="Bennetzen J.L."/>
            <person name="Choi D."/>
        </authorList>
    </citation>
    <scope>NUCLEOTIDE SEQUENCE [LARGE SCALE GENOMIC DNA]</scope>
    <source>
        <strain evidence="4">cv. PBC81</strain>
    </source>
</reference>
<dbReference type="InterPro" id="IPR000340">
    <property type="entry name" value="Dual-sp_phosphatase_cat-dom"/>
</dbReference>
<feature type="region of interest" description="Disordered" evidence="1">
    <location>
        <begin position="70"/>
        <end position="94"/>
    </location>
</feature>
<dbReference type="AlphaFoldDB" id="A0A2G2WVN8"/>
<dbReference type="CDD" id="cd14498">
    <property type="entry name" value="DSP"/>
    <property type="match status" value="1"/>
</dbReference>
<keyword evidence="4" id="KW-1185">Reference proteome</keyword>
<dbReference type="Pfam" id="PF00782">
    <property type="entry name" value="DSPc"/>
    <property type="match status" value="1"/>
</dbReference>
<protein>
    <submittedName>
        <fullName evidence="3">Protein-tyrosine-phosphatase MKP1</fullName>
    </submittedName>
</protein>
<gene>
    <name evidence="3" type="ORF">CQW23_13490</name>
</gene>
<dbReference type="OrthoDB" id="165342at2759"/>
<comment type="caution">
    <text evidence="3">The sequence shown here is derived from an EMBL/GenBank/DDBJ whole genome shotgun (WGS) entry which is preliminary data.</text>
</comment>
<dbReference type="InterPro" id="IPR029021">
    <property type="entry name" value="Prot-tyrosine_phosphatase-like"/>
</dbReference>
<dbReference type="InterPro" id="IPR020422">
    <property type="entry name" value="TYR_PHOSPHATASE_DUAL_dom"/>
</dbReference>
<feature type="compositionally biased region" description="Basic and acidic residues" evidence="1">
    <location>
        <begin position="70"/>
        <end position="79"/>
    </location>
</feature>
<evidence type="ECO:0000313" key="4">
    <source>
        <dbReference type="Proteomes" id="UP000224567"/>
    </source>
</evidence>
<dbReference type="Gene3D" id="3.90.190.10">
    <property type="entry name" value="Protein tyrosine phosphatase superfamily"/>
    <property type="match status" value="1"/>
</dbReference>
<dbReference type="Gene3D" id="3.40.20.10">
    <property type="entry name" value="Severin"/>
    <property type="match status" value="1"/>
</dbReference>
<dbReference type="SMART" id="SM00195">
    <property type="entry name" value="DSPc"/>
    <property type="match status" value="1"/>
</dbReference>
<name>A0A2G2WVN8_CAPBA</name>